<evidence type="ECO:0000313" key="6">
    <source>
        <dbReference type="Proteomes" id="UP000807115"/>
    </source>
</evidence>
<comment type="function">
    <text evidence="4">Dirigent proteins impart stereoselectivity on the phenoxy radical-coupling reaction, yielding optically active lignans from two molecules of coniferyl alcohol in the biosynthesis of lignans, flavonolignans, and alkaloids and thus plays a central role in plant secondary metabolism.</text>
</comment>
<comment type="subcellular location">
    <subcellularLocation>
        <location evidence="4">Secreted</location>
        <location evidence="4">Extracellular space</location>
        <location evidence="4">Apoplast</location>
    </subcellularLocation>
</comment>
<accession>A0A921UGH8</accession>
<dbReference type="InterPro" id="IPR004265">
    <property type="entry name" value="Dirigent"/>
</dbReference>
<dbReference type="GO" id="GO:0009699">
    <property type="term" value="P:phenylpropanoid biosynthetic process"/>
    <property type="evidence" value="ECO:0007669"/>
    <property type="project" value="UniProtKB-ARBA"/>
</dbReference>
<evidence type="ECO:0000256" key="2">
    <source>
        <dbReference type="ARBA" id="ARBA00011738"/>
    </source>
</evidence>
<comment type="caution">
    <text evidence="5">The sequence shown here is derived from an EMBL/GenBank/DDBJ whole genome shotgun (WGS) entry which is preliminary data.</text>
</comment>
<dbReference type="Gene3D" id="2.40.480.10">
    <property type="entry name" value="Allene oxide cyclase-like"/>
    <property type="match status" value="1"/>
</dbReference>
<protein>
    <recommendedName>
        <fullName evidence="4">Dirigent protein</fullName>
    </recommendedName>
</protein>
<dbReference type="Proteomes" id="UP000807115">
    <property type="component" value="Chromosome 5"/>
</dbReference>
<evidence type="ECO:0000256" key="3">
    <source>
        <dbReference type="ARBA" id="ARBA00022525"/>
    </source>
</evidence>
<dbReference type="Pfam" id="PF03018">
    <property type="entry name" value="Dirigent"/>
    <property type="match status" value="1"/>
</dbReference>
<sequence length="161" mass="17427">MASEKGAYFEISTVTMPQKEVRMTLYVHQVVSGAKKNQEVVVPKQPIGFGVIAANDWTVFDGTGTAANLVGNARGMHLCGAMNGETWNIYFDLIFNNGRFKGSSLKLLGSIGPAEGEWAIVGGTGEFSLAQGVVAYKKVQDSDGTNIRELKFRVFYTPLKA</sequence>
<dbReference type="GO" id="GO:0048046">
    <property type="term" value="C:apoplast"/>
    <property type="evidence" value="ECO:0007669"/>
    <property type="project" value="UniProtKB-SubCell"/>
</dbReference>
<name>A0A921UGH8_SORBI</name>
<keyword evidence="4" id="KW-0052">Apoplast</keyword>
<evidence type="ECO:0000256" key="4">
    <source>
        <dbReference type="RuleBase" id="RU363099"/>
    </source>
</evidence>
<reference evidence="5" key="1">
    <citation type="journal article" date="2019" name="BMC Genomics">
        <title>A new reference genome for Sorghum bicolor reveals high levels of sequence similarity between sweet and grain genotypes: implications for the genetics of sugar metabolism.</title>
        <authorList>
            <person name="Cooper E.A."/>
            <person name="Brenton Z.W."/>
            <person name="Flinn B.S."/>
            <person name="Jenkins J."/>
            <person name="Shu S."/>
            <person name="Flowers D."/>
            <person name="Luo F."/>
            <person name="Wang Y."/>
            <person name="Xia P."/>
            <person name="Barry K."/>
            <person name="Daum C."/>
            <person name="Lipzen A."/>
            <person name="Yoshinaga Y."/>
            <person name="Schmutz J."/>
            <person name="Saski C."/>
            <person name="Vermerris W."/>
            <person name="Kresovich S."/>
        </authorList>
    </citation>
    <scope>NUCLEOTIDE SEQUENCE</scope>
</reference>
<gene>
    <name evidence="5" type="ORF">BDA96_05G222400</name>
</gene>
<organism evidence="5 6">
    <name type="scientific">Sorghum bicolor</name>
    <name type="common">Sorghum</name>
    <name type="synonym">Sorghum vulgare</name>
    <dbReference type="NCBI Taxonomy" id="4558"/>
    <lineage>
        <taxon>Eukaryota</taxon>
        <taxon>Viridiplantae</taxon>
        <taxon>Streptophyta</taxon>
        <taxon>Embryophyta</taxon>
        <taxon>Tracheophyta</taxon>
        <taxon>Spermatophyta</taxon>
        <taxon>Magnoliopsida</taxon>
        <taxon>Liliopsida</taxon>
        <taxon>Poales</taxon>
        <taxon>Poaceae</taxon>
        <taxon>PACMAD clade</taxon>
        <taxon>Panicoideae</taxon>
        <taxon>Andropogonodae</taxon>
        <taxon>Andropogoneae</taxon>
        <taxon>Sorghinae</taxon>
        <taxon>Sorghum</taxon>
    </lineage>
</organism>
<comment type="similarity">
    <text evidence="1 4">Belongs to the plant dirigent protein family.</text>
</comment>
<reference evidence="5" key="2">
    <citation type="submission" date="2020-10" db="EMBL/GenBank/DDBJ databases">
        <authorList>
            <person name="Cooper E.A."/>
            <person name="Brenton Z.W."/>
            <person name="Flinn B.S."/>
            <person name="Jenkins J."/>
            <person name="Shu S."/>
            <person name="Flowers D."/>
            <person name="Luo F."/>
            <person name="Wang Y."/>
            <person name="Xia P."/>
            <person name="Barry K."/>
            <person name="Daum C."/>
            <person name="Lipzen A."/>
            <person name="Yoshinaga Y."/>
            <person name="Schmutz J."/>
            <person name="Saski C."/>
            <person name="Vermerris W."/>
            <person name="Kresovich S."/>
        </authorList>
    </citation>
    <scope>NUCLEOTIDE SEQUENCE</scope>
</reference>
<dbReference type="AlphaFoldDB" id="A0A921UGH8"/>
<dbReference type="PANTHER" id="PTHR21495">
    <property type="entry name" value="NUCLEOPORIN-RELATED"/>
    <property type="match status" value="1"/>
</dbReference>
<comment type="subunit">
    <text evidence="2 4">Homodimer.</text>
</comment>
<proteinExistence type="inferred from homology"/>
<evidence type="ECO:0000313" key="5">
    <source>
        <dbReference type="EMBL" id="KAG0530848.1"/>
    </source>
</evidence>
<keyword evidence="3 4" id="KW-0964">Secreted</keyword>
<evidence type="ECO:0000256" key="1">
    <source>
        <dbReference type="ARBA" id="ARBA00010746"/>
    </source>
</evidence>
<dbReference type="EMBL" id="CM027684">
    <property type="protein sequence ID" value="KAG0530848.1"/>
    <property type="molecule type" value="Genomic_DNA"/>
</dbReference>
<dbReference type="InterPro" id="IPR044859">
    <property type="entry name" value="Allene_oxi_cyc_Dirigent"/>
</dbReference>